<dbReference type="AlphaFoldDB" id="A0A0G9K6W4"/>
<evidence type="ECO:0000259" key="1">
    <source>
        <dbReference type="Pfam" id="PF02589"/>
    </source>
</evidence>
<dbReference type="Proteomes" id="UP000035514">
    <property type="component" value="Unassembled WGS sequence"/>
</dbReference>
<dbReference type="EMBL" id="JAIQ01000065">
    <property type="protein sequence ID" value="KLE01545.1"/>
    <property type="molecule type" value="Genomic_DNA"/>
</dbReference>
<evidence type="ECO:0000313" key="2">
    <source>
        <dbReference type="EMBL" id="KLE01545.1"/>
    </source>
</evidence>
<sequence length="199" mass="22029">MKEFLAVLKSCGYDAYFVKDKAEALSLAKSYIKPNMSVGLGGSESVKEIGLLDFLLENKEITLHNQYEAGISMEENIKRRKQGLISDIFVTSTNAITKDGKLVNADGSGNRVAALSYGPTNVLLIVGINKIVDSLEDGFKRVMDVAATKNIDRMNKKAISFGKEPKYNLDNIARKFTWIKGDDEKGRIIIILVDEELGY</sequence>
<dbReference type="Pfam" id="PF02589">
    <property type="entry name" value="LUD_dom"/>
    <property type="match status" value="1"/>
</dbReference>
<accession>A0A0G9K6W4</accession>
<feature type="domain" description="LUD" evidence="1">
    <location>
        <begin position="2"/>
        <end position="193"/>
    </location>
</feature>
<proteinExistence type="predicted"/>
<gene>
    <name evidence="2" type="ORF">AA20_03095</name>
</gene>
<protein>
    <recommendedName>
        <fullName evidence="1">LUD domain-containing protein</fullName>
    </recommendedName>
</protein>
<organism evidence="2 3">
    <name type="scientific">Aliarcobacter butzleri L348</name>
    <dbReference type="NCBI Taxonomy" id="1447256"/>
    <lineage>
        <taxon>Bacteria</taxon>
        <taxon>Pseudomonadati</taxon>
        <taxon>Campylobacterota</taxon>
        <taxon>Epsilonproteobacteria</taxon>
        <taxon>Campylobacterales</taxon>
        <taxon>Arcobacteraceae</taxon>
        <taxon>Aliarcobacter</taxon>
    </lineage>
</organism>
<dbReference type="PANTHER" id="PTHR36179:SF2">
    <property type="entry name" value="LUD DOMAIN-CONTAINING PROTEIN"/>
    <property type="match status" value="1"/>
</dbReference>
<dbReference type="PATRIC" id="fig|1447256.3.peg.596"/>
<reference evidence="2 3" key="1">
    <citation type="submission" date="2014-01" db="EMBL/GenBank/DDBJ databases">
        <title>Development of a Comparative Genomic Fingerprinting Assay for High Resolution Genotyping of Arcobacter butzleri.</title>
        <authorList>
            <person name="Webb A.L."/>
            <person name="Inglis G.D."/>
            <person name="Kruczkiewicz P."/>
            <person name="Selinger L.B."/>
            <person name="Taboada E.N."/>
        </authorList>
    </citation>
    <scope>NUCLEOTIDE SEQUENCE [LARGE SCALE GENOMIC DNA]</scope>
    <source>
        <strain evidence="2 3">L348</strain>
    </source>
</reference>
<dbReference type="PANTHER" id="PTHR36179">
    <property type="entry name" value="LUD_DOM DOMAIN-CONTAINING PROTEIN"/>
    <property type="match status" value="1"/>
</dbReference>
<dbReference type="InterPro" id="IPR003741">
    <property type="entry name" value="LUD_dom"/>
</dbReference>
<evidence type="ECO:0000313" key="3">
    <source>
        <dbReference type="Proteomes" id="UP000035514"/>
    </source>
</evidence>
<comment type="caution">
    <text evidence="2">The sequence shown here is derived from an EMBL/GenBank/DDBJ whole genome shotgun (WGS) entry which is preliminary data.</text>
</comment>
<name>A0A0G9K6W4_9BACT</name>
<dbReference type="RefSeq" id="WP_046996334.1">
    <property type="nucleotide sequence ID" value="NZ_JAIQ01000065.1"/>
</dbReference>